<dbReference type="EMBL" id="FZOT01000019">
    <property type="protein sequence ID" value="SNT25744.1"/>
    <property type="molecule type" value="Genomic_DNA"/>
</dbReference>
<evidence type="ECO:0000313" key="2">
    <source>
        <dbReference type="Proteomes" id="UP000198284"/>
    </source>
</evidence>
<dbReference type="AlphaFoldDB" id="A0A239L887"/>
<dbReference type="Proteomes" id="UP000198284">
    <property type="component" value="Unassembled WGS sequence"/>
</dbReference>
<reference evidence="1 2" key="1">
    <citation type="submission" date="2017-06" db="EMBL/GenBank/DDBJ databases">
        <authorList>
            <person name="Kim H.J."/>
            <person name="Triplett B.A."/>
        </authorList>
    </citation>
    <scope>NUCLEOTIDE SEQUENCE [LARGE SCALE GENOMIC DNA]</scope>
    <source>
        <strain evidence="1 2">U15</strain>
    </source>
</reference>
<accession>A0A239L887</accession>
<evidence type="ECO:0000313" key="1">
    <source>
        <dbReference type="EMBL" id="SNT25744.1"/>
    </source>
</evidence>
<keyword evidence="2" id="KW-1185">Reference proteome</keyword>
<protein>
    <submittedName>
        <fullName evidence="1">Uncharacterized protein</fullName>
    </submittedName>
</protein>
<proteinExistence type="predicted"/>
<gene>
    <name evidence="1" type="ORF">SAMN06265795_11975</name>
</gene>
<dbReference type="RefSeq" id="WP_089401267.1">
    <property type="nucleotide sequence ID" value="NZ_FZOT01000019.1"/>
</dbReference>
<sequence>MILDTAKDVLRRLAHEVAVDIDESELGATAHEEANLTETPHLGAIIVSDAEAPNGDSLRVHAFIELYDNEDNQYEAEIEGEFERLADGRDQWRKKMIRVLDAGPLPKGG</sequence>
<organism evidence="1 2">
    <name type="scientific">Noviherbaspirillum humi</name>
    <dbReference type="NCBI Taxonomy" id="1688639"/>
    <lineage>
        <taxon>Bacteria</taxon>
        <taxon>Pseudomonadati</taxon>
        <taxon>Pseudomonadota</taxon>
        <taxon>Betaproteobacteria</taxon>
        <taxon>Burkholderiales</taxon>
        <taxon>Oxalobacteraceae</taxon>
        <taxon>Noviherbaspirillum</taxon>
    </lineage>
</organism>
<name>A0A239L887_9BURK</name>
<dbReference type="OrthoDB" id="9858626at2"/>